<comment type="subcellular location">
    <subcellularLocation>
        <location evidence="1">Cytoplasm</location>
    </subcellularLocation>
</comment>
<dbReference type="PROSITE" id="PS51981">
    <property type="entry name" value="ZF_RZ"/>
    <property type="match status" value="1"/>
</dbReference>
<reference evidence="9" key="1">
    <citation type="submission" date="2022-11" db="UniProtKB">
        <authorList>
            <consortium name="WormBaseParasite"/>
        </authorList>
    </citation>
    <scope>IDENTIFICATION</scope>
</reference>
<dbReference type="GO" id="GO:0005737">
    <property type="term" value="C:cytoplasm"/>
    <property type="evidence" value="ECO:0007669"/>
    <property type="project" value="UniProtKB-SubCell"/>
</dbReference>
<keyword evidence="6" id="KW-0391">Immunity</keyword>
<dbReference type="GO" id="GO:0002376">
    <property type="term" value="P:immune system process"/>
    <property type="evidence" value="ECO:0007669"/>
    <property type="project" value="UniProtKB-KW"/>
</dbReference>
<dbReference type="AlphaFoldDB" id="A0A914E3E7"/>
<keyword evidence="2" id="KW-0963">Cytoplasm</keyword>
<protein>
    <submittedName>
        <fullName evidence="9">RZ-type domain-containing protein</fullName>
    </submittedName>
</protein>
<evidence type="ECO:0000313" key="8">
    <source>
        <dbReference type="Proteomes" id="UP000887540"/>
    </source>
</evidence>
<name>A0A914E3E7_9BILA</name>
<proteinExistence type="predicted"/>
<keyword evidence="3" id="KW-0479">Metal-binding</keyword>
<keyword evidence="4" id="KW-0863">Zinc-finger</keyword>
<evidence type="ECO:0000256" key="2">
    <source>
        <dbReference type="ARBA" id="ARBA00022490"/>
    </source>
</evidence>
<evidence type="ECO:0000256" key="5">
    <source>
        <dbReference type="ARBA" id="ARBA00022833"/>
    </source>
</evidence>
<evidence type="ECO:0000259" key="7">
    <source>
        <dbReference type="PROSITE" id="PS51981"/>
    </source>
</evidence>
<dbReference type="Proteomes" id="UP000887540">
    <property type="component" value="Unplaced"/>
</dbReference>
<dbReference type="InterPro" id="IPR046439">
    <property type="entry name" value="ZF_RZ_dom"/>
</dbReference>
<evidence type="ECO:0000256" key="1">
    <source>
        <dbReference type="ARBA" id="ARBA00004496"/>
    </source>
</evidence>
<dbReference type="GO" id="GO:0008270">
    <property type="term" value="F:zinc ion binding"/>
    <property type="evidence" value="ECO:0007669"/>
    <property type="project" value="UniProtKB-KW"/>
</dbReference>
<organism evidence="8 9">
    <name type="scientific">Acrobeloides nanus</name>
    <dbReference type="NCBI Taxonomy" id="290746"/>
    <lineage>
        <taxon>Eukaryota</taxon>
        <taxon>Metazoa</taxon>
        <taxon>Ecdysozoa</taxon>
        <taxon>Nematoda</taxon>
        <taxon>Chromadorea</taxon>
        <taxon>Rhabditida</taxon>
        <taxon>Tylenchina</taxon>
        <taxon>Cephalobomorpha</taxon>
        <taxon>Cephaloboidea</taxon>
        <taxon>Cephalobidae</taxon>
        <taxon>Acrobeloides</taxon>
    </lineage>
</organism>
<feature type="domain" description="RZ-type" evidence="7">
    <location>
        <begin position="25"/>
        <end position="94"/>
    </location>
</feature>
<dbReference type="WBParaSite" id="ACRNAN_scaffold529.g29570.t1">
    <property type="protein sequence ID" value="ACRNAN_scaffold529.g29570.t1"/>
    <property type="gene ID" value="ACRNAN_scaffold529.g29570"/>
</dbReference>
<keyword evidence="5" id="KW-0862">Zinc</keyword>
<evidence type="ECO:0000256" key="3">
    <source>
        <dbReference type="ARBA" id="ARBA00022723"/>
    </source>
</evidence>
<dbReference type="Pfam" id="PF20173">
    <property type="entry name" value="ZnF_RZ-type"/>
    <property type="match status" value="1"/>
</dbReference>
<evidence type="ECO:0000313" key="9">
    <source>
        <dbReference type="WBParaSite" id="ACRNAN_scaffold529.g29570.t1"/>
    </source>
</evidence>
<accession>A0A914E3E7</accession>
<sequence>MCLTENLNTSFELLRKRHPFAGLNITEQERIEIVKALGGHVTKWYKCSKGHIYGIGECGQAMKLSVCPECKEEIGGSNHQLVNTSSAANEMTLGVPMRQLDSFDAVW</sequence>
<evidence type="ECO:0000256" key="4">
    <source>
        <dbReference type="ARBA" id="ARBA00022771"/>
    </source>
</evidence>
<evidence type="ECO:0000256" key="6">
    <source>
        <dbReference type="ARBA" id="ARBA00022859"/>
    </source>
</evidence>
<keyword evidence="8" id="KW-1185">Reference proteome</keyword>